<dbReference type="OrthoDB" id="9811110at2"/>
<dbReference type="PIRSF" id="PIRSF006603">
    <property type="entry name" value="DinF"/>
    <property type="match status" value="1"/>
</dbReference>
<dbReference type="Proteomes" id="UP000281813">
    <property type="component" value="Unassembled WGS sequence"/>
</dbReference>
<name>A0A494YS48_9BACI</name>
<dbReference type="InterPro" id="IPR045070">
    <property type="entry name" value="MATE_MepA-like"/>
</dbReference>
<evidence type="ECO:0000256" key="5">
    <source>
        <dbReference type="ARBA" id="ARBA00022475"/>
    </source>
</evidence>
<dbReference type="CDD" id="cd13143">
    <property type="entry name" value="MATE_MepA_like"/>
    <property type="match status" value="1"/>
</dbReference>
<gene>
    <name evidence="11" type="ORF">D8M05_17965</name>
</gene>
<keyword evidence="7 10" id="KW-1133">Transmembrane helix</keyword>
<dbReference type="EMBL" id="RBZO01000041">
    <property type="protein sequence ID" value="RKQ12490.1"/>
    <property type="molecule type" value="Genomic_DNA"/>
</dbReference>
<dbReference type="PANTHER" id="PTHR43823:SF4">
    <property type="entry name" value="SPORULATION PROTEIN YKVU"/>
    <property type="match status" value="1"/>
</dbReference>
<dbReference type="GO" id="GO:0005886">
    <property type="term" value="C:plasma membrane"/>
    <property type="evidence" value="ECO:0007669"/>
    <property type="project" value="UniProtKB-SubCell"/>
</dbReference>
<reference evidence="11 12" key="1">
    <citation type="journal article" date="2015" name="Antonie Van Leeuwenhoek">
        <title>Oceanobacillus bengalensis sp. nov., a bacterium isolated from seawater of the Bay of Bengal.</title>
        <authorList>
            <person name="Yongchang O."/>
            <person name="Xiang W."/>
            <person name="Wang G."/>
        </authorList>
    </citation>
    <scope>NUCLEOTIDE SEQUENCE [LARGE SCALE GENOMIC DNA]</scope>
    <source>
        <strain evidence="11 12">MCCC 1K00260</strain>
    </source>
</reference>
<feature type="transmembrane region" description="Helical" evidence="10">
    <location>
        <begin position="193"/>
        <end position="216"/>
    </location>
</feature>
<evidence type="ECO:0000256" key="9">
    <source>
        <dbReference type="ARBA" id="ARBA00023251"/>
    </source>
</evidence>
<keyword evidence="9" id="KW-0046">Antibiotic resistance</keyword>
<dbReference type="PANTHER" id="PTHR43823">
    <property type="entry name" value="SPORULATION PROTEIN YKVU"/>
    <property type="match status" value="1"/>
</dbReference>
<dbReference type="InterPro" id="IPR002528">
    <property type="entry name" value="MATE_fam"/>
</dbReference>
<evidence type="ECO:0000256" key="6">
    <source>
        <dbReference type="ARBA" id="ARBA00022692"/>
    </source>
</evidence>
<evidence type="ECO:0000256" key="4">
    <source>
        <dbReference type="ARBA" id="ARBA00022448"/>
    </source>
</evidence>
<keyword evidence="12" id="KW-1185">Reference proteome</keyword>
<evidence type="ECO:0000256" key="1">
    <source>
        <dbReference type="ARBA" id="ARBA00004651"/>
    </source>
</evidence>
<evidence type="ECO:0000256" key="3">
    <source>
        <dbReference type="ARBA" id="ARBA00022106"/>
    </source>
</evidence>
<evidence type="ECO:0000313" key="11">
    <source>
        <dbReference type="EMBL" id="RKQ12490.1"/>
    </source>
</evidence>
<feature type="transmembrane region" description="Helical" evidence="10">
    <location>
        <begin position="280"/>
        <end position="302"/>
    </location>
</feature>
<dbReference type="GO" id="GO:0046677">
    <property type="term" value="P:response to antibiotic"/>
    <property type="evidence" value="ECO:0007669"/>
    <property type="project" value="UniProtKB-KW"/>
</dbReference>
<dbReference type="Pfam" id="PF01554">
    <property type="entry name" value="MatE"/>
    <property type="match status" value="2"/>
</dbReference>
<feature type="transmembrane region" description="Helical" evidence="10">
    <location>
        <begin position="165"/>
        <end position="187"/>
    </location>
</feature>
<keyword evidence="8 10" id="KW-0472">Membrane</keyword>
<proteinExistence type="inferred from homology"/>
<feature type="transmembrane region" description="Helical" evidence="10">
    <location>
        <begin position="16"/>
        <end position="37"/>
    </location>
</feature>
<accession>A0A494YS48</accession>
<comment type="caution">
    <text evidence="11">The sequence shown here is derived from an EMBL/GenBank/DDBJ whole genome shotgun (WGS) entry which is preliminary data.</text>
</comment>
<feature type="transmembrane region" description="Helical" evidence="10">
    <location>
        <begin position="416"/>
        <end position="435"/>
    </location>
</feature>
<feature type="transmembrane region" description="Helical" evidence="10">
    <location>
        <begin position="94"/>
        <end position="117"/>
    </location>
</feature>
<dbReference type="NCBIfam" id="TIGR00797">
    <property type="entry name" value="matE"/>
    <property type="match status" value="1"/>
</dbReference>
<feature type="transmembrane region" description="Helical" evidence="10">
    <location>
        <begin position="49"/>
        <end position="73"/>
    </location>
</feature>
<dbReference type="AlphaFoldDB" id="A0A494YS48"/>
<comment type="similarity">
    <text evidence="2">Belongs to the multi antimicrobial extrusion (MATE) (TC 2.A.66.1) family. MepA subfamily.</text>
</comment>
<evidence type="ECO:0000256" key="2">
    <source>
        <dbReference type="ARBA" id="ARBA00008417"/>
    </source>
</evidence>
<evidence type="ECO:0000256" key="10">
    <source>
        <dbReference type="SAM" id="Phobius"/>
    </source>
</evidence>
<dbReference type="GO" id="GO:0042910">
    <property type="term" value="F:xenobiotic transmembrane transporter activity"/>
    <property type="evidence" value="ECO:0007669"/>
    <property type="project" value="InterPro"/>
</dbReference>
<organism evidence="11 12">
    <name type="scientific">Oceanobacillus bengalensis</name>
    <dbReference type="NCBI Taxonomy" id="1435466"/>
    <lineage>
        <taxon>Bacteria</taxon>
        <taxon>Bacillati</taxon>
        <taxon>Bacillota</taxon>
        <taxon>Bacilli</taxon>
        <taxon>Bacillales</taxon>
        <taxon>Bacillaceae</taxon>
        <taxon>Oceanobacillus</taxon>
    </lineage>
</organism>
<dbReference type="InterPro" id="IPR048279">
    <property type="entry name" value="MdtK-like"/>
</dbReference>
<comment type="subcellular location">
    <subcellularLocation>
        <location evidence="1">Cell membrane</location>
        <topology evidence="1">Multi-pass membrane protein</topology>
    </subcellularLocation>
</comment>
<feature type="transmembrane region" description="Helical" evidence="10">
    <location>
        <begin position="237"/>
        <end position="260"/>
    </location>
</feature>
<feature type="transmembrane region" description="Helical" evidence="10">
    <location>
        <begin position="322"/>
        <end position="341"/>
    </location>
</feature>
<protein>
    <recommendedName>
        <fullName evidence="3">Multidrug export protein MepA</fullName>
    </recommendedName>
</protein>
<sequence length="453" mass="49568">METLQQDLINKPVKKLFFHFFFPAVFGMLLMSVNMLLDGIFVGHGVGEIGLAGVNLAAPIFTLILAISLWIGIGGATNFSNYVGEGSLEKARSSFTLALAIFTGLLGIISVVGYLNIETVATWIGANEETLAPTTEYLRILFSFGWILGLQEILSIFIRNDGRPVLGMVSLGVTSIVNVILNYIFIFKLGLGVYGAGLATVIGGAVGVAIFIPHFFKKQIVLNRMAWAWSKQLATRILSIGFPSLLAESGGFILIVGYNLSVAATLGTDGVTAFSVINYLHGFLFLAFFGIETAMQPMISYYHGAKKKLEMQETIALAEKTAVGLGLTLFVIGFVFAPWLVRLFGVNDASIIELAVEGIRLFFISYLFIGISFVYMTYFQSVGKVWSATVIILCRSYAFFLVYLFVLPKILGVNGIWLSMPIAELTVAILIVFIVRKRVRKQLKVTQVHSSSH</sequence>
<feature type="transmembrane region" description="Helical" evidence="10">
    <location>
        <begin position="137"/>
        <end position="158"/>
    </location>
</feature>
<feature type="transmembrane region" description="Helical" evidence="10">
    <location>
        <begin position="385"/>
        <end position="404"/>
    </location>
</feature>
<keyword evidence="4" id="KW-0813">Transport</keyword>
<keyword evidence="5" id="KW-1003">Cell membrane</keyword>
<evidence type="ECO:0000256" key="8">
    <source>
        <dbReference type="ARBA" id="ARBA00023136"/>
    </source>
</evidence>
<keyword evidence="6 10" id="KW-0812">Transmembrane</keyword>
<evidence type="ECO:0000256" key="7">
    <source>
        <dbReference type="ARBA" id="ARBA00022989"/>
    </source>
</evidence>
<dbReference type="InterPro" id="IPR051327">
    <property type="entry name" value="MATE_MepA_subfamily"/>
</dbReference>
<dbReference type="RefSeq" id="WP_121134306.1">
    <property type="nucleotide sequence ID" value="NZ_JBHUFK010000048.1"/>
</dbReference>
<evidence type="ECO:0000313" key="12">
    <source>
        <dbReference type="Proteomes" id="UP000281813"/>
    </source>
</evidence>
<feature type="transmembrane region" description="Helical" evidence="10">
    <location>
        <begin position="361"/>
        <end position="378"/>
    </location>
</feature>
<dbReference type="GO" id="GO:0015297">
    <property type="term" value="F:antiporter activity"/>
    <property type="evidence" value="ECO:0007669"/>
    <property type="project" value="InterPro"/>
</dbReference>